<dbReference type="Proteomes" id="UP001055307">
    <property type="component" value="Unassembled WGS sequence"/>
</dbReference>
<dbReference type="InterPro" id="IPR011102">
    <property type="entry name" value="Sig_transdc_His_kinase_HWE"/>
</dbReference>
<evidence type="ECO:0000313" key="20">
    <source>
        <dbReference type="Proteomes" id="UP001055307"/>
    </source>
</evidence>
<evidence type="ECO:0000256" key="13">
    <source>
        <dbReference type="ARBA" id="ARBA00022840"/>
    </source>
</evidence>
<dbReference type="NCBIfam" id="TIGR00229">
    <property type="entry name" value="sensory_box"/>
    <property type="match status" value="2"/>
</dbReference>
<dbReference type="InterPro" id="IPR013655">
    <property type="entry name" value="PAS_fold_3"/>
</dbReference>
<sequence length="979" mass="108456">MTVEHRKEKTPAVLPDVLLDLNEVPITEALAGRPTRPPDFEAEAHVLSELALELTVSPGSILQRLVDLIVERGIAGSAGISILRSHNGVSAFRWDAVAGLWAARLGGIMPYEANPCGIVVTRNTPLLFSRPHTHVPAAAAEPFIHEVLLIPFPARDEPVGTLWVSAHDGERAFDGEDLRLLTRLTRFASAAYVMTGALDEAQAAREDLERRVTDRTKALRESEEHHAFLLRLSDILRPLKAPAEIAEAAARQLGDHLNISRACYGEISEGRLTIQREHGRGVSSIVGEYSLDAFDPEFLAAYRVGEVVAVCDVETDARLGAAAKAELQSRGIASFADVVLLGDGQRTSILCAQHAIPRSWTEAERFLIRSVGERMRSAIERARAEVALQESEERFRAFVTASSDVIYRMSPDWSEMRRLDGPGFLADEGSLGQGWVNGTILPEDRPTIDAAIDGAIRGKQVFELEHRVRRTDGSVGWTHSRAVPILAGNGEIVEWFGAASDVTARKTAEAALRESEERYLGLYNALDQGFCTIRVAFDGEGNPADYRFEEVSPAFEAQTGIRDAAGRWMRDITPGLDQFWIDAYGRVALTGVPARFEAGSEQLDRWWSVYAYRIGDPNARTVALLFSDITERKRTEAALRESEARLSQFGEASSDVLWMRDAATFQWMYLTPAFETIYGLDRTAALFGDNMVGWADLIVPEDRERAVANLQRVTMGERVSFEYRIRRPTNDEIRWLRDTAFPMRDASGTVRWIGGVGRDITEEKERAEHMCVLVAELQHRTRNLMSIVRATAEKTLRNSADLADFKARYIVRLAALSRVQGLLSRLAEGARITFDELIRSEVAAIDGEGARIVLQGPSGVALRSSTLQTFALAVHELATNAVKYGALAQPQARLEINWHLEHAEPEQRPWLHVDWRERGVVVPMQTGSQRNGAGRELIERALPYQLGARTTYVMESDGVHCTIALPVSGRMMSGKMADA</sequence>
<keyword evidence="4" id="KW-0600">Photoreceptor protein</keyword>
<evidence type="ECO:0000256" key="7">
    <source>
        <dbReference type="ARBA" id="ARBA00022630"/>
    </source>
</evidence>
<dbReference type="SMART" id="SM00911">
    <property type="entry name" value="HWE_HK"/>
    <property type="match status" value="1"/>
</dbReference>
<keyword evidence="20" id="KW-1185">Reference proteome</keyword>
<dbReference type="Gene3D" id="3.30.450.40">
    <property type="match status" value="2"/>
</dbReference>
<keyword evidence="12" id="KW-0418">Kinase</keyword>
<evidence type="ECO:0000256" key="3">
    <source>
        <dbReference type="ARBA" id="ARBA00021740"/>
    </source>
</evidence>
<dbReference type="GO" id="GO:0004673">
    <property type="term" value="F:protein histidine kinase activity"/>
    <property type="evidence" value="ECO:0007669"/>
    <property type="project" value="UniProtKB-EC"/>
</dbReference>
<gene>
    <name evidence="19" type="ORF">OICFNHDK_0887</name>
</gene>
<keyword evidence="9" id="KW-0808">Transferase</keyword>
<protein>
    <recommendedName>
        <fullName evidence="3">Blue-light-activated histidine kinase</fullName>
        <ecNumber evidence="2">2.7.13.3</ecNumber>
    </recommendedName>
</protein>
<evidence type="ECO:0000256" key="2">
    <source>
        <dbReference type="ARBA" id="ARBA00012438"/>
    </source>
</evidence>
<feature type="domain" description="PAC" evidence="18">
    <location>
        <begin position="719"/>
        <end position="772"/>
    </location>
</feature>
<keyword evidence="15" id="KW-0843">Virulence</keyword>
<dbReference type="InterPro" id="IPR035965">
    <property type="entry name" value="PAS-like_dom_sf"/>
</dbReference>
<dbReference type="PROSITE" id="PS50113">
    <property type="entry name" value="PAC"/>
    <property type="match status" value="2"/>
</dbReference>
<dbReference type="Gene3D" id="3.30.565.10">
    <property type="entry name" value="Histidine kinase-like ATPase, C-terminal domain"/>
    <property type="match status" value="1"/>
</dbReference>
<dbReference type="CDD" id="cd00130">
    <property type="entry name" value="PAS"/>
    <property type="match status" value="2"/>
</dbReference>
<dbReference type="PANTHER" id="PTHR41523">
    <property type="entry name" value="TWO-COMPONENT SYSTEM SENSOR PROTEIN"/>
    <property type="match status" value="1"/>
</dbReference>
<dbReference type="InterPro" id="IPR000014">
    <property type="entry name" value="PAS"/>
</dbReference>
<keyword evidence="8" id="KW-0288">FMN</keyword>
<keyword evidence="13" id="KW-0067">ATP-binding</keyword>
<keyword evidence="16" id="KW-0675">Receptor</keyword>
<dbReference type="InterPro" id="IPR000700">
    <property type="entry name" value="PAS-assoc_C"/>
</dbReference>
<dbReference type="InterPro" id="IPR003018">
    <property type="entry name" value="GAF"/>
</dbReference>
<dbReference type="SMART" id="SM00065">
    <property type="entry name" value="GAF"/>
    <property type="match status" value="2"/>
</dbReference>
<comment type="catalytic activity">
    <reaction evidence="1">
        <text>ATP + protein L-histidine = ADP + protein N-phospho-L-histidine.</text>
        <dbReference type="EC" id="2.7.13.3"/>
    </reaction>
</comment>
<dbReference type="Gene3D" id="3.30.450.20">
    <property type="entry name" value="PAS domain"/>
    <property type="match status" value="3"/>
</dbReference>
<dbReference type="InterPro" id="IPR001610">
    <property type="entry name" value="PAC"/>
</dbReference>
<keyword evidence="5" id="KW-0597">Phosphoprotein</keyword>
<proteinExistence type="predicted"/>
<dbReference type="PROSITE" id="PS50112">
    <property type="entry name" value="PAS"/>
    <property type="match status" value="1"/>
</dbReference>
<dbReference type="PANTHER" id="PTHR41523:SF7">
    <property type="entry name" value="HISTIDINE KINASE"/>
    <property type="match status" value="1"/>
</dbReference>
<name>A0AAV4Z3R4_9HYPH</name>
<evidence type="ECO:0000256" key="6">
    <source>
        <dbReference type="ARBA" id="ARBA00022606"/>
    </source>
</evidence>
<evidence type="ECO:0000256" key="10">
    <source>
        <dbReference type="ARBA" id="ARBA00022737"/>
    </source>
</evidence>
<evidence type="ECO:0000256" key="15">
    <source>
        <dbReference type="ARBA" id="ARBA00023026"/>
    </source>
</evidence>
<evidence type="ECO:0000256" key="9">
    <source>
        <dbReference type="ARBA" id="ARBA00022679"/>
    </source>
</evidence>
<dbReference type="EC" id="2.7.13.3" evidence="2"/>
<evidence type="ECO:0000256" key="16">
    <source>
        <dbReference type="ARBA" id="ARBA00023170"/>
    </source>
</evidence>
<dbReference type="Pfam" id="PF01590">
    <property type="entry name" value="GAF"/>
    <property type="match status" value="1"/>
</dbReference>
<evidence type="ECO:0000256" key="14">
    <source>
        <dbReference type="ARBA" id="ARBA00022991"/>
    </source>
</evidence>
<dbReference type="Pfam" id="PF13185">
    <property type="entry name" value="GAF_2"/>
    <property type="match status" value="1"/>
</dbReference>
<dbReference type="SUPFAM" id="SSF55785">
    <property type="entry name" value="PYP-like sensor domain (PAS domain)"/>
    <property type="match status" value="3"/>
</dbReference>
<evidence type="ECO:0000256" key="12">
    <source>
        <dbReference type="ARBA" id="ARBA00022777"/>
    </source>
</evidence>
<evidence type="ECO:0000256" key="1">
    <source>
        <dbReference type="ARBA" id="ARBA00000085"/>
    </source>
</evidence>
<evidence type="ECO:0000259" key="18">
    <source>
        <dbReference type="PROSITE" id="PS50113"/>
    </source>
</evidence>
<dbReference type="SUPFAM" id="SSF55781">
    <property type="entry name" value="GAF domain-like"/>
    <property type="match status" value="2"/>
</dbReference>
<comment type="caution">
    <text evidence="19">The sequence shown here is derived from an EMBL/GenBank/DDBJ whole genome shotgun (WGS) entry which is preliminary data.</text>
</comment>
<evidence type="ECO:0000256" key="8">
    <source>
        <dbReference type="ARBA" id="ARBA00022643"/>
    </source>
</evidence>
<dbReference type="SMART" id="SM00086">
    <property type="entry name" value="PAC"/>
    <property type="match status" value="2"/>
</dbReference>
<evidence type="ECO:0000313" key="19">
    <source>
        <dbReference type="EMBL" id="GJD38442.1"/>
    </source>
</evidence>
<dbReference type="Pfam" id="PF07536">
    <property type="entry name" value="HWE_HK"/>
    <property type="match status" value="1"/>
</dbReference>
<evidence type="ECO:0000256" key="5">
    <source>
        <dbReference type="ARBA" id="ARBA00022553"/>
    </source>
</evidence>
<dbReference type="InterPro" id="IPR036890">
    <property type="entry name" value="HATPase_C_sf"/>
</dbReference>
<dbReference type="AlphaFoldDB" id="A0AAV4Z3R4"/>
<reference evidence="19" key="2">
    <citation type="submission" date="2021-08" db="EMBL/GenBank/DDBJ databases">
        <authorList>
            <person name="Tani A."/>
            <person name="Ola A."/>
            <person name="Ogura Y."/>
            <person name="Katsura K."/>
            <person name="Hayashi T."/>
        </authorList>
    </citation>
    <scope>NUCLEOTIDE SEQUENCE</scope>
    <source>
        <strain evidence="19">DSM 21893</strain>
    </source>
</reference>
<feature type="domain" description="PAC" evidence="18">
    <location>
        <begin position="462"/>
        <end position="514"/>
    </location>
</feature>
<dbReference type="InterPro" id="IPR029016">
    <property type="entry name" value="GAF-like_dom_sf"/>
</dbReference>
<feature type="domain" description="PAS" evidence="17">
    <location>
        <begin position="642"/>
        <end position="717"/>
    </location>
</feature>
<keyword evidence="10" id="KW-0677">Repeat</keyword>
<accession>A0AAV4Z3R4</accession>
<reference evidence="19" key="1">
    <citation type="journal article" date="2016" name="Front. Microbiol.">
        <title>Genome Sequence of the Piezophilic, Mesophilic Sulfate-Reducing Bacterium Desulfovibrio indicus J2T.</title>
        <authorList>
            <person name="Cao J."/>
            <person name="Maignien L."/>
            <person name="Shao Z."/>
            <person name="Alain K."/>
            <person name="Jebbar M."/>
        </authorList>
    </citation>
    <scope>NUCLEOTIDE SEQUENCE</scope>
    <source>
        <strain evidence="19">DSM 21893</strain>
    </source>
</reference>
<dbReference type="EMBL" id="BPQF01000006">
    <property type="protein sequence ID" value="GJD38442.1"/>
    <property type="molecule type" value="Genomic_DNA"/>
</dbReference>
<dbReference type="GO" id="GO:0005524">
    <property type="term" value="F:ATP binding"/>
    <property type="evidence" value="ECO:0007669"/>
    <property type="project" value="UniProtKB-KW"/>
</dbReference>
<evidence type="ECO:0000256" key="4">
    <source>
        <dbReference type="ARBA" id="ARBA00022543"/>
    </source>
</evidence>
<keyword evidence="11" id="KW-0547">Nucleotide-binding</keyword>
<evidence type="ECO:0000259" key="17">
    <source>
        <dbReference type="PROSITE" id="PS50112"/>
    </source>
</evidence>
<organism evidence="19 20">
    <name type="scientific">Methylobacterium bullatum</name>
    <dbReference type="NCBI Taxonomy" id="570505"/>
    <lineage>
        <taxon>Bacteria</taxon>
        <taxon>Pseudomonadati</taxon>
        <taxon>Pseudomonadota</taxon>
        <taxon>Alphaproteobacteria</taxon>
        <taxon>Hyphomicrobiales</taxon>
        <taxon>Methylobacteriaceae</taxon>
        <taxon>Methylobacterium</taxon>
    </lineage>
</organism>
<dbReference type="GO" id="GO:0009881">
    <property type="term" value="F:photoreceptor activity"/>
    <property type="evidence" value="ECO:0007669"/>
    <property type="project" value="UniProtKB-KW"/>
</dbReference>
<keyword evidence="7" id="KW-0285">Flavoprotein</keyword>
<evidence type="ECO:0000256" key="11">
    <source>
        <dbReference type="ARBA" id="ARBA00022741"/>
    </source>
</evidence>
<keyword evidence="14" id="KW-0157">Chromophore</keyword>
<keyword evidence="6" id="KW-0716">Sensory transduction</keyword>
<dbReference type="Pfam" id="PF08447">
    <property type="entry name" value="PAS_3"/>
    <property type="match status" value="2"/>
</dbReference>